<dbReference type="Proteomes" id="UP001642360">
    <property type="component" value="Unassembled WGS sequence"/>
</dbReference>
<organism evidence="4 5">
    <name type="scientific">Ilex paraguariensis</name>
    <name type="common">yerba mate</name>
    <dbReference type="NCBI Taxonomy" id="185542"/>
    <lineage>
        <taxon>Eukaryota</taxon>
        <taxon>Viridiplantae</taxon>
        <taxon>Streptophyta</taxon>
        <taxon>Embryophyta</taxon>
        <taxon>Tracheophyta</taxon>
        <taxon>Spermatophyta</taxon>
        <taxon>Magnoliopsida</taxon>
        <taxon>eudicotyledons</taxon>
        <taxon>Gunneridae</taxon>
        <taxon>Pentapetalae</taxon>
        <taxon>asterids</taxon>
        <taxon>campanulids</taxon>
        <taxon>Aquifoliales</taxon>
        <taxon>Aquifoliaceae</taxon>
        <taxon>Ilex</taxon>
    </lineage>
</organism>
<comment type="caution">
    <text evidence="4">The sequence shown here is derived from an EMBL/GenBank/DDBJ whole genome shotgun (WGS) entry which is preliminary data.</text>
</comment>
<dbReference type="GO" id="GO:0016491">
    <property type="term" value="F:oxidoreductase activity"/>
    <property type="evidence" value="ECO:0007669"/>
    <property type="project" value="UniProtKB-KW"/>
</dbReference>
<evidence type="ECO:0000256" key="3">
    <source>
        <dbReference type="ARBA" id="ARBA00023002"/>
    </source>
</evidence>
<keyword evidence="2" id="KW-0521">NADP</keyword>
<dbReference type="InterPro" id="IPR020904">
    <property type="entry name" value="Sc_DH/Rdtase_CS"/>
</dbReference>
<evidence type="ECO:0000256" key="1">
    <source>
        <dbReference type="ARBA" id="ARBA00006484"/>
    </source>
</evidence>
<reference evidence="4 5" key="1">
    <citation type="submission" date="2024-02" db="EMBL/GenBank/DDBJ databases">
        <authorList>
            <person name="Vignale AGUSTIN F."/>
            <person name="Sosa J E."/>
            <person name="Modenutti C."/>
        </authorList>
    </citation>
    <scope>NUCLEOTIDE SEQUENCE [LARGE SCALE GENOMIC DNA]</scope>
</reference>
<dbReference type="PROSITE" id="PS00061">
    <property type="entry name" value="ADH_SHORT"/>
    <property type="match status" value="1"/>
</dbReference>
<gene>
    <name evidence="4" type="ORF">ILEXP_LOCUS50007</name>
</gene>
<dbReference type="PANTHER" id="PTHR43490">
    <property type="entry name" value="(+)-NEOMENTHOL DEHYDROGENASE"/>
    <property type="match status" value="1"/>
</dbReference>
<dbReference type="Pfam" id="PF00106">
    <property type="entry name" value="adh_short"/>
    <property type="match status" value="1"/>
</dbReference>
<dbReference type="PANTHER" id="PTHR43490:SF98">
    <property type="entry name" value="OS02G0640600 PROTEIN"/>
    <property type="match status" value="1"/>
</dbReference>
<name>A0ABC8UGB1_9AQUA</name>
<keyword evidence="5" id="KW-1185">Reference proteome</keyword>
<sequence length="286" mass="31526">MGKSRDDFIIFSPLALFLEPIPVLRVLNSEIKSTQRQWTMDADGADRSSRSFFVAVHVGAGFHSPLNERALSSTMNRACLAAASVLQKAWIETMAIVDTGGTQINWNEIMTQPYEFAVECLQINYYGAKRMIETFIPLLQLSDSPRIVNVSSGIGKLKNMSNEWAKGILSDAESLTEEKVDEVLNEFLKDFKEGSLQAKSWPSFGSAYTVSKAAMNAYTRILAKKYPTFCINCVCPGYVKTDINFNTGILSVEEGAASPVRLALLPDGGPSGMFFVRNEVSTFEGN</sequence>
<evidence type="ECO:0000313" key="5">
    <source>
        <dbReference type="Proteomes" id="UP001642360"/>
    </source>
</evidence>
<dbReference type="EMBL" id="CAUOFW020007636">
    <property type="protein sequence ID" value="CAK9180053.1"/>
    <property type="molecule type" value="Genomic_DNA"/>
</dbReference>
<dbReference type="Gene3D" id="3.40.50.720">
    <property type="entry name" value="NAD(P)-binding Rossmann-like Domain"/>
    <property type="match status" value="1"/>
</dbReference>
<accession>A0ABC8UGB1</accession>
<comment type="similarity">
    <text evidence="1">Belongs to the short-chain dehydrogenases/reductases (SDR) family.</text>
</comment>
<dbReference type="SUPFAM" id="SSF51735">
    <property type="entry name" value="NAD(P)-binding Rossmann-fold domains"/>
    <property type="match status" value="1"/>
</dbReference>
<dbReference type="InterPro" id="IPR036291">
    <property type="entry name" value="NAD(P)-bd_dom_sf"/>
</dbReference>
<evidence type="ECO:0008006" key="6">
    <source>
        <dbReference type="Google" id="ProtNLM"/>
    </source>
</evidence>
<dbReference type="AlphaFoldDB" id="A0ABC8UGB1"/>
<keyword evidence="3" id="KW-0560">Oxidoreductase</keyword>
<proteinExistence type="inferred from homology"/>
<protein>
    <recommendedName>
        <fullName evidence="6">(+)-neomenthol dehydrogenase</fullName>
    </recommendedName>
</protein>
<dbReference type="InterPro" id="IPR002347">
    <property type="entry name" value="SDR_fam"/>
</dbReference>
<dbReference type="PRINTS" id="PR00081">
    <property type="entry name" value="GDHRDH"/>
</dbReference>
<evidence type="ECO:0000256" key="2">
    <source>
        <dbReference type="ARBA" id="ARBA00022857"/>
    </source>
</evidence>
<evidence type="ECO:0000313" key="4">
    <source>
        <dbReference type="EMBL" id="CAK9180053.1"/>
    </source>
</evidence>